<name>A0A1C7AFI0_9GAMM</name>
<evidence type="ECO:0000313" key="2">
    <source>
        <dbReference type="Proteomes" id="UP000218899"/>
    </source>
</evidence>
<dbReference type="Proteomes" id="UP000218899">
    <property type="component" value="Chromosome"/>
</dbReference>
<dbReference type="PROSITE" id="PS51257">
    <property type="entry name" value="PROKAR_LIPOPROTEIN"/>
    <property type="match status" value="1"/>
</dbReference>
<dbReference type="EMBL" id="AP014936">
    <property type="protein sequence ID" value="BAU50085.1"/>
    <property type="molecule type" value="Genomic_DNA"/>
</dbReference>
<evidence type="ECO:0008006" key="3">
    <source>
        <dbReference type="Google" id="ProtNLM"/>
    </source>
</evidence>
<dbReference type="AlphaFoldDB" id="A0A1C7AFI0"/>
<organism evidence="1 2">
    <name type="scientific">Sulfurifustis variabilis</name>
    <dbReference type="NCBI Taxonomy" id="1675686"/>
    <lineage>
        <taxon>Bacteria</taxon>
        <taxon>Pseudomonadati</taxon>
        <taxon>Pseudomonadota</taxon>
        <taxon>Gammaproteobacteria</taxon>
        <taxon>Acidiferrobacterales</taxon>
        <taxon>Acidiferrobacteraceae</taxon>
        <taxon>Sulfurifustis</taxon>
    </lineage>
</organism>
<reference evidence="1 2" key="1">
    <citation type="submission" date="2015-08" db="EMBL/GenBank/DDBJ databases">
        <title>Complete genome sequence of Sulfurifustis variabilis.</title>
        <authorList>
            <person name="Miura A."/>
            <person name="Kojima H."/>
            <person name="Fukui M."/>
        </authorList>
    </citation>
    <scope>NUCLEOTIDE SEQUENCE [LARGE SCALE GENOMIC DNA]</scope>
    <source>
        <strain evidence="2">skN76</strain>
    </source>
</reference>
<sequence>MNAKIGWGLLVVLVLGLVACASTVTRRPGADWYYGGQQFGAVRVTLTPKAERKLEDHTEFDPWQLEAAMAQALETRGLLSRESPYQLDVQVTDLRVRSTFWAFMLSFVYGADRVVGHVTVRQPASGRRLHSFVVKAYNALAGWVTLPASVRTEWLYDEFAELTVKEILNGAGPALAASPPRAPTP</sequence>
<protein>
    <recommendedName>
        <fullName evidence="3">DUF4136 domain-containing protein</fullName>
    </recommendedName>
</protein>
<dbReference type="RefSeq" id="WP_096462415.1">
    <property type="nucleotide sequence ID" value="NZ_AP014936.1"/>
</dbReference>
<proteinExistence type="predicted"/>
<dbReference type="KEGG" id="sva:SVA_3549"/>
<keyword evidence="2" id="KW-1185">Reference proteome</keyword>
<accession>A0A1C7AFI0</accession>
<dbReference type="OrthoDB" id="5986670at2"/>
<gene>
    <name evidence="1" type="ORF">SVA_3549</name>
</gene>
<evidence type="ECO:0000313" key="1">
    <source>
        <dbReference type="EMBL" id="BAU50085.1"/>
    </source>
</evidence>